<dbReference type="AlphaFoldDB" id="A0A0K2UEP4"/>
<name>A0A0K2UEP4_LEPSM</name>
<protein>
    <submittedName>
        <fullName evidence="1">Uncharacterized protein</fullName>
    </submittedName>
</protein>
<reference evidence="1" key="1">
    <citation type="submission" date="2014-05" db="EMBL/GenBank/DDBJ databases">
        <authorList>
            <person name="Chronopoulou M."/>
        </authorList>
    </citation>
    <scope>NUCLEOTIDE SEQUENCE</scope>
    <source>
        <tissue evidence="1">Whole organism</tissue>
    </source>
</reference>
<organism evidence="1">
    <name type="scientific">Lepeophtheirus salmonis</name>
    <name type="common">Salmon louse</name>
    <name type="synonym">Caligus salmonis</name>
    <dbReference type="NCBI Taxonomy" id="72036"/>
    <lineage>
        <taxon>Eukaryota</taxon>
        <taxon>Metazoa</taxon>
        <taxon>Ecdysozoa</taxon>
        <taxon>Arthropoda</taxon>
        <taxon>Crustacea</taxon>
        <taxon>Multicrustacea</taxon>
        <taxon>Hexanauplia</taxon>
        <taxon>Copepoda</taxon>
        <taxon>Siphonostomatoida</taxon>
        <taxon>Caligidae</taxon>
        <taxon>Lepeophtheirus</taxon>
    </lineage>
</organism>
<sequence>MDDNTRCNDPLSRKNLHIHVQYIDKHTTKYLNIEEMTLRMGQGHVS</sequence>
<dbReference type="EMBL" id="HACA01019031">
    <property type="protein sequence ID" value="CDW36392.1"/>
    <property type="molecule type" value="Transcribed_RNA"/>
</dbReference>
<evidence type="ECO:0000313" key="1">
    <source>
        <dbReference type="EMBL" id="CDW36392.1"/>
    </source>
</evidence>
<accession>A0A0K2UEP4</accession>
<proteinExistence type="predicted"/>